<evidence type="ECO:0000256" key="4">
    <source>
        <dbReference type="ARBA" id="ARBA00022723"/>
    </source>
</evidence>
<keyword evidence="6" id="KW-0833">Ubl conjugation pathway</keyword>
<feature type="compositionally biased region" description="Polar residues" evidence="9">
    <location>
        <begin position="43"/>
        <end position="58"/>
    </location>
</feature>
<evidence type="ECO:0000256" key="5">
    <source>
        <dbReference type="ARBA" id="ARBA00022771"/>
    </source>
</evidence>
<dbReference type="EC" id="2.3.2.27" evidence="2"/>
<dbReference type="FunFam" id="3.30.40.10:FF:000127">
    <property type="entry name" value="E3 ubiquitin-protein ligase RNF181"/>
    <property type="match status" value="1"/>
</dbReference>
<dbReference type="PROSITE" id="PS50089">
    <property type="entry name" value="ZF_RING_2"/>
    <property type="match status" value="1"/>
</dbReference>
<evidence type="ECO:0000313" key="11">
    <source>
        <dbReference type="EMBL" id="KAJ8986663.1"/>
    </source>
</evidence>
<dbReference type="AlphaFoldDB" id="A0AAN6EK45"/>
<evidence type="ECO:0000256" key="8">
    <source>
        <dbReference type="PROSITE-ProRule" id="PRU00175"/>
    </source>
</evidence>
<dbReference type="Proteomes" id="UP001161757">
    <property type="component" value="Unassembled WGS sequence"/>
</dbReference>
<keyword evidence="7" id="KW-0862">Zinc</keyword>
<gene>
    <name evidence="11" type="ORF">HRR80_009253</name>
</gene>
<reference evidence="11" key="1">
    <citation type="submission" date="2023-01" db="EMBL/GenBank/DDBJ databases">
        <title>Exophiala dermititidis isolated from Cystic Fibrosis Patient.</title>
        <authorList>
            <person name="Kurbessoian T."/>
            <person name="Crocker A."/>
            <person name="Murante D."/>
            <person name="Hogan D.A."/>
            <person name="Stajich J.E."/>
        </authorList>
    </citation>
    <scope>NUCLEOTIDE SEQUENCE</scope>
    <source>
        <strain evidence="11">Ex8</strain>
    </source>
</reference>
<keyword evidence="5 8" id="KW-0863">Zinc-finger</keyword>
<dbReference type="EMBL" id="JAJGCB010000033">
    <property type="protein sequence ID" value="KAJ8986663.1"/>
    <property type="molecule type" value="Genomic_DNA"/>
</dbReference>
<dbReference type="PANTHER" id="PTHR45931">
    <property type="entry name" value="SI:CH211-59O9.10"/>
    <property type="match status" value="1"/>
</dbReference>
<evidence type="ECO:0000256" key="1">
    <source>
        <dbReference type="ARBA" id="ARBA00000900"/>
    </source>
</evidence>
<evidence type="ECO:0000256" key="6">
    <source>
        <dbReference type="ARBA" id="ARBA00022786"/>
    </source>
</evidence>
<dbReference type="InterPro" id="IPR013083">
    <property type="entry name" value="Znf_RING/FYVE/PHD"/>
</dbReference>
<dbReference type="InterPro" id="IPR001841">
    <property type="entry name" value="Znf_RING"/>
</dbReference>
<feature type="compositionally biased region" description="Basic and acidic residues" evidence="9">
    <location>
        <begin position="360"/>
        <end position="371"/>
    </location>
</feature>
<dbReference type="SUPFAM" id="SSF57850">
    <property type="entry name" value="RING/U-box"/>
    <property type="match status" value="1"/>
</dbReference>
<dbReference type="Gene3D" id="3.30.40.10">
    <property type="entry name" value="Zinc/RING finger domain, C3HC4 (zinc finger)"/>
    <property type="match status" value="1"/>
</dbReference>
<dbReference type="GO" id="GO:0006511">
    <property type="term" value="P:ubiquitin-dependent protein catabolic process"/>
    <property type="evidence" value="ECO:0007669"/>
    <property type="project" value="TreeGrafter"/>
</dbReference>
<dbReference type="Pfam" id="PF13639">
    <property type="entry name" value="zf-RING_2"/>
    <property type="match status" value="1"/>
</dbReference>
<evidence type="ECO:0000256" key="9">
    <source>
        <dbReference type="SAM" id="MobiDB-lite"/>
    </source>
</evidence>
<accession>A0AAN6EK45</accession>
<proteinExistence type="predicted"/>
<protein>
    <recommendedName>
        <fullName evidence="2">RING-type E3 ubiquitin transferase</fullName>
        <ecNumber evidence="2">2.3.2.27</ecNumber>
    </recommendedName>
</protein>
<sequence length="416" mass="45644">MADPTRLEGERVFCHQCENEWDRAHGGLTCPRCEGDFTEIIEPQSTSVPESSRQTSASPAAARESPLQPLFDHNPWNDDLDPQGDDGFTTFEFTSNHGGGRISFTSRSFRMNSPGRNVGSMPPNHLRPVSPFEIPIEHPMGAPVPHAHAGPGTLQDLFSLILQSMQPAMPLRPGVPGGRPPGQQPYPFDLLSQLFNPGNAQHGDMVFTQEAFDRVMTQLMEQNQSGNAPPPAPEEAIKSLKKKNVDQEMFGSDGKAECSICMENVELGDEVTVLPCSHWFHGACVTAWLKEHNTCPHCRRPISGSNDSHEQSTPRRRMGSRSSSGSTPRGFGAEGTRSNPFTIPDSPSDRPEARQSYYGHRRDSDSHRSDHAGSPTSNQDMGRRSSTRRVGESSANRGNNFGGGVTGWIRDHLPFP</sequence>
<dbReference type="SMART" id="SM00184">
    <property type="entry name" value="RING"/>
    <property type="match status" value="1"/>
</dbReference>
<dbReference type="GO" id="GO:0008270">
    <property type="term" value="F:zinc ion binding"/>
    <property type="evidence" value="ECO:0007669"/>
    <property type="project" value="UniProtKB-KW"/>
</dbReference>
<dbReference type="SMART" id="SM01197">
    <property type="entry name" value="FANCL_C"/>
    <property type="match status" value="1"/>
</dbReference>
<comment type="catalytic activity">
    <reaction evidence="1">
        <text>S-ubiquitinyl-[E2 ubiquitin-conjugating enzyme]-L-cysteine + [acceptor protein]-L-lysine = [E2 ubiquitin-conjugating enzyme]-L-cysteine + N(6)-ubiquitinyl-[acceptor protein]-L-lysine.</text>
        <dbReference type="EC" id="2.3.2.27"/>
    </reaction>
</comment>
<evidence type="ECO:0000256" key="2">
    <source>
        <dbReference type="ARBA" id="ARBA00012483"/>
    </source>
</evidence>
<organism evidence="11 12">
    <name type="scientific">Exophiala dermatitidis</name>
    <name type="common">Black yeast-like fungus</name>
    <name type="synonym">Wangiella dermatitidis</name>
    <dbReference type="NCBI Taxonomy" id="5970"/>
    <lineage>
        <taxon>Eukaryota</taxon>
        <taxon>Fungi</taxon>
        <taxon>Dikarya</taxon>
        <taxon>Ascomycota</taxon>
        <taxon>Pezizomycotina</taxon>
        <taxon>Eurotiomycetes</taxon>
        <taxon>Chaetothyriomycetidae</taxon>
        <taxon>Chaetothyriales</taxon>
        <taxon>Herpotrichiellaceae</taxon>
        <taxon>Exophiala</taxon>
    </lineage>
</organism>
<dbReference type="CDD" id="cd16454">
    <property type="entry name" value="RING-H2_PA-TM-RING"/>
    <property type="match status" value="1"/>
</dbReference>
<dbReference type="GO" id="GO:0005634">
    <property type="term" value="C:nucleus"/>
    <property type="evidence" value="ECO:0007669"/>
    <property type="project" value="TreeGrafter"/>
</dbReference>
<evidence type="ECO:0000256" key="7">
    <source>
        <dbReference type="ARBA" id="ARBA00022833"/>
    </source>
</evidence>
<feature type="domain" description="RING-type" evidence="10">
    <location>
        <begin position="258"/>
        <end position="299"/>
    </location>
</feature>
<keyword evidence="3" id="KW-0808">Transferase</keyword>
<dbReference type="PANTHER" id="PTHR45931:SF3">
    <property type="entry name" value="RING ZINC FINGER-CONTAINING PROTEIN"/>
    <property type="match status" value="1"/>
</dbReference>
<feature type="region of interest" description="Disordered" evidence="9">
    <location>
        <begin position="299"/>
        <end position="416"/>
    </location>
</feature>
<dbReference type="GO" id="GO:0016567">
    <property type="term" value="P:protein ubiquitination"/>
    <property type="evidence" value="ECO:0007669"/>
    <property type="project" value="UniProtKB-ARBA"/>
</dbReference>
<feature type="region of interest" description="Disordered" evidence="9">
    <location>
        <begin position="41"/>
        <end position="68"/>
    </location>
</feature>
<feature type="compositionally biased region" description="Low complexity" evidence="9">
    <location>
        <begin position="320"/>
        <end position="330"/>
    </location>
</feature>
<keyword evidence="4" id="KW-0479">Metal-binding</keyword>
<evidence type="ECO:0000313" key="12">
    <source>
        <dbReference type="Proteomes" id="UP001161757"/>
    </source>
</evidence>
<evidence type="ECO:0000259" key="10">
    <source>
        <dbReference type="PROSITE" id="PS50089"/>
    </source>
</evidence>
<dbReference type="GO" id="GO:0061630">
    <property type="term" value="F:ubiquitin protein ligase activity"/>
    <property type="evidence" value="ECO:0007669"/>
    <property type="project" value="UniProtKB-EC"/>
</dbReference>
<name>A0AAN6EK45_EXODE</name>
<dbReference type="InterPro" id="IPR051834">
    <property type="entry name" value="RING_finger_E3_ligase"/>
</dbReference>
<evidence type="ECO:0000256" key="3">
    <source>
        <dbReference type="ARBA" id="ARBA00022679"/>
    </source>
</evidence>
<comment type="caution">
    <text evidence="11">The sequence shown here is derived from an EMBL/GenBank/DDBJ whole genome shotgun (WGS) entry which is preliminary data.</text>
</comment>